<keyword evidence="3" id="KW-1185">Reference proteome</keyword>
<protein>
    <submittedName>
        <fullName evidence="2">AsmA-like C-terminal region-containing protein</fullName>
    </submittedName>
</protein>
<reference evidence="3" key="1">
    <citation type="journal article" date="2019" name="Int. J. Syst. Evol. Microbiol.">
        <title>The Global Catalogue of Microorganisms (GCM) 10K type strain sequencing project: providing services to taxonomists for standard genome sequencing and annotation.</title>
        <authorList>
            <consortium name="The Broad Institute Genomics Platform"/>
            <consortium name="The Broad Institute Genome Sequencing Center for Infectious Disease"/>
            <person name="Wu L."/>
            <person name="Ma J."/>
        </authorList>
    </citation>
    <scope>NUCLEOTIDE SEQUENCE [LARGE SCALE GENOMIC DNA]</scope>
    <source>
        <strain evidence="3">CCUG 55608</strain>
    </source>
</reference>
<evidence type="ECO:0000313" key="3">
    <source>
        <dbReference type="Proteomes" id="UP001597116"/>
    </source>
</evidence>
<dbReference type="PANTHER" id="PTHR30441:SF8">
    <property type="entry name" value="DUF748 DOMAIN-CONTAINING PROTEIN"/>
    <property type="match status" value="1"/>
</dbReference>
<evidence type="ECO:0000313" key="2">
    <source>
        <dbReference type="EMBL" id="MFD1143903.1"/>
    </source>
</evidence>
<dbReference type="EMBL" id="JBHTLP010000019">
    <property type="protein sequence ID" value="MFD1143903.1"/>
    <property type="molecule type" value="Genomic_DNA"/>
</dbReference>
<evidence type="ECO:0000259" key="1">
    <source>
        <dbReference type="Pfam" id="PF05170"/>
    </source>
</evidence>
<proteinExistence type="predicted"/>
<dbReference type="Pfam" id="PF05170">
    <property type="entry name" value="AsmA"/>
    <property type="match status" value="1"/>
</dbReference>
<dbReference type="Proteomes" id="UP001597116">
    <property type="component" value="Unassembled WGS sequence"/>
</dbReference>
<comment type="caution">
    <text evidence="2">The sequence shown here is derived from an EMBL/GenBank/DDBJ whole genome shotgun (WGS) entry which is preliminary data.</text>
</comment>
<dbReference type="PANTHER" id="PTHR30441">
    <property type="entry name" value="DUF748 DOMAIN-CONTAINING PROTEIN"/>
    <property type="match status" value="1"/>
</dbReference>
<dbReference type="RefSeq" id="WP_265993559.1">
    <property type="nucleotide sequence ID" value="NZ_CP110973.1"/>
</dbReference>
<gene>
    <name evidence="2" type="ORF">ACFQ4C_22450</name>
</gene>
<dbReference type="InterPro" id="IPR007844">
    <property type="entry name" value="AsmA"/>
</dbReference>
<feature type="domain" description="AsmA" evidence="1">
    <location>
        <begin position="1"/>
        <end position="173"/>
    </location>
</feature>
<name>A0ABW3Q8A5_9BACT</name>
<sequence length="955" mass="105102">MKKIGIIVASVLGVLLLAAWLVPMLFRNKLVTRLQQEINNRVNARVVFRPEKVDISLLRHFPNLTLQTDSLSIVGQKPFSGDTLLSTRSFEASVNLLSVLSGDKVKLKGVHLDQPRVLVKILRDGRTNYDIYKAVESDEPEVADTSQTAFTLDIDEWSIKNGLIRYEDQSLPMTVRLEAVNHTGSGSLSADIADLVLNTRAERLTLAYDGVEYLTDKKLDADMRLRAEFDKAVYTFAENRMRLNELPIELNGSVATGSDASADTSMRFDLTYRSPESDFKNLLSLVPGMYSKRFEEIDADGTVRFDGNVKGLYNGRQLPAFLLNLVVSDGRFQYANLPSAVERIALDLTVKNATDQLKNTVINLKKLSADLGNNPIRGRVLVQGLERSAVDAAISAKLNLEQLTQLFPIDSLTLRGLADLSIKAKGVYDKAGKQFPVVNGALNLQNGYAKSLKFPEPVEGINAVATLSNQTGQLADTRVDVGNVQLKLAGDPFQVKGWVQNFDDYTYEIAANGRLNLTSLTRIFPLEGTRLAGLIDANIQTKGRVSDAKAKRYDRLTARGTLAIRNLDYKGDALPQGLTLNTAQLNLSPGKLNVQQAQGTLGTTTFSADGFLGNYMPFFLDENQPLEGTLNVRANRLNVNEWMTDEPQSAAKTAEPSVVQIPKNIRFTLNANVTQAVYDKMPLNNIQGQVLVADGTVRMKQLTFTSLGGRFVTNGTYDPTNLSKPRFGFDVDIANADVAQAYRHLTLARVVFPLAQYMIGRFSSKFAVDGQLEPDMMPDLNSLTGNALVKVVQATLKNNPIVERIVEKTKLASFRNATFKDLMMKAEVKNGFVSIKPFDVKIGENILTVAGSNSLEGDLRYTLKLDVPTGEAGSRFASAFTSLTGQSLGNVERAKIDFALGGSYNKPQLRFLASQTTGQVKETLVKRAKEEAKEQGWKWLQKFAKPTRDSTKGGI</sequence>
<organism evidence="2 3">
    <name type="scientific">Larkinella insperata</name>
    <dbReference type="NCBI Taxonomy" id="332158"/>
    <lineage>
        <taxon>Bacteria</taxon>
        <taxon>Pseudomonadati</taxon>
        <taxon>Bacteroidota</taxon>
        <taxon>Cytophagia</taxon>
        <taxon>Cytophagales</taxon>
        <taxon>Spirosomataceae</taxon>
        <taxon>Larkinella</taxon>
    </lineage>
</organism>
<dbReference type="InterPro" id="IPR052894">
    <property type="entry name" value="AsmA-related"/>
</dbReference>
<accession>A0ABW3Q8A5</accession>